<evidence type="ECO:0000313" key="2">
    <source>
        <dbReference type="Proteomes" id="UP000595437"/>
    </source>
</evidence>
<sequence length="64" mass="7961">MFKFNFKVDKEDRSEEFKDDSNECEKISNTEESEKLVWLESKEHFISENHQDRLMDFKFFEEFI</sequence>
<evidence type="ECO:0000313" key="1">
    <source>
        <dbReference type="EMBL" id="QQP50165.1"/>
    </source>
</evidence>
<reference evidence="2" key="1">
    <citation type="submission" date="2021-01" db="EMBL/GenBank/DDBJ databases">
        <title>Caligus Genome Assembly.</title>
        <authorList>
            <person name="Gallardo-Escarate C."/>
        </authorList>
    </citation>
    <scope>NUCLEOTIDE SEQUENCE [LARGE SCALE GENOMIC DNA]</scope>
</reference>
<dbReference type="EMBL" id="CP045896">
    <property type="protein sequence ID" value="QQP50165.1"/>
    <property type="molecule type" value="Genomic_DNA"/>
</dbReference>
<accession>A0A7T8HHW0</accession>
<organism evidence="1 2">
    <name type="scientific">Caligus rogercresseyi</name>
    <name type="common">Sea louse</name>
    <dbReference type="NCBI Taxonomy" id="217165"/>
    <lineage>
        <taxon>Eukaryota</taxon>
        <taxon>Metazoa</taxon>
        <taxon>Ecdysozoa</taxon>
        <taxon>Arthropoda</taxon>
        <taxon>Crustacea</taxon>
        <taxon>Multicrustacea</taxon>
        <taxon>Hexanauplia</taxon>
        <taxon>Copepoda</taxon>
        <taxon>Siphonostomatoida</taxon>
        <taxon>Caligidae</taxon>
        <taxon>Caligus</taxon>
    </lineage>
</organism>
<name>A0A7T8HHW0_CALRO</name>
<proteinExistence type="predicted"/>
<protein>
    <submittedName>
        <fullName evidence="1">Mitotic exit network interactor 1</fullName>
    </submittedName>
</protein>
<gene>
    <name evidence="1" type="ORF">FKW44_011076</name>
</gene>
<dbReference type="Proteomes" id="UP000595437">
    <property type="component" value="Chromosome 7"/>
</dbReference>
<keyword evidence="2" id="KW-1185">Reference proteome</keyword>
<dbReference type="AlphaFoldDB" id="A0A7T8HHW0"/>
<feature type="non-terminal residue" evidence="1">
    <location>
        <position position="64"/>
    </location>
</feature>